<dbReference type="Proteomes" id="UP000504633">
    <property type="component" value="Unplaced"/>
</dbReference>
<organism evidence="3 4">
    <name type="scientific">Drosophila hydei</name>
    <name type="common">Fruit fly</name>
    <dbReference type="NCBI Taxonomy" id="7224"/>
    <lineage>
        <taxon>Eukaryota</taxon>
        <taxon>Metazoa</taxon>
        <taxon>Ecdysozoa</taxon>
        <taxon>Arthropoda</taxon>
        <taxon>Hexapoda</taxon>
        <taxon>Insecta</taxon>
        <taxon>Pterygota</taxon>
        <taxon>Neoptera</taxon>
        <taxon>Endopterygota</taxon>
        <taxon>Diptera</taxon>
        <taxon>Brachycera</taxon>
        <taxon>Muscomorpha</taxon>
        <taxon>Ephydroidea</taxon>
        <taxon>Drosophilidae</taxon>
        <taxon>Drosophila</taxon>
    </lineage>
</organism>
<gene>
    <name evidence="4" type="primary">LOC111600591</name>
</gene>
<evidence type="ECO:0000256" key="1">
    <source>
        <dbReference type="SAM" id="MobiDB-lite"/>
    </source>
</evidence>
<sequence>MKYAVLALALFAVAYAASDAGQYVPKAIYTLDSEGHKSNVYPVSARLLRRLRRQVFSSSSSSSSSSSTSGGTTIVSSTHHVQQPDGSTVSGGAFQHIVQPDITIGQRFGEDSASDYNAPVAGLSAQAAGNQGAYNTGAYNTGAYNTGSYNKPQGVVISYTDTQDAQGNRRHHETHGTIGSDGKWKYDQTSYKTKTN</sequence>
<dbReference type="KEGG" id="dhe:111600591"/>
<feature type="region of interest" description="Disordered" evidence="1">
    <location>
        <begin position="162"/>
        <end position="196"/>
    </location>
</feature>
<feature type="chain" id="PRO_5026714459" evidence="2">
    <location>
        <begin position="17"/>
        <end position="196"/>
    </location>
</feature>
<feature type="region of interest" description="Disordered" evidence="1">
    <location>
        <begin position="58"/>
        <end position="92"/>
    </location>
</feature>
<name>A0A6J1M6P9_DROHY</name>
<evidence type="ECO:0000313" key="3">
    <source>
        <dbReference type="Proteomes" id="UP000504633"/>
    </source>
</evidence>
<dbReference type="OMA" id="HETHGTI"/>
<dbReference type="RefSeq" id="XP_023172551.1">
    <property type="nucleotide sequence ID" value="XM_023316783.2"/>
</dbReference>
<dbReference type="OrthoDB" id="6783084at2759"/>
<protein>
    <submittedName>
        <fullName evidence="4">Uncharacterized protein LOC111600591</fullName>
    </submittedName>
</protein>
<evidence type="ECO:0000256" key="2">
    <source>
        <dbReference type="SAM" id="SignalP"/>
    </source>
</evidence>
<keyword evidence="3" id="KW-1185">Reference proteome</keyword>
<dbReference type="GeneID" id="111600591"/>
<accession>A0A6J1M6P9</accession>
<feature type="signal peptide" evidence="2">
    <location>
        <begin position="1"/>
        <end position="16"/>
    </location>
</feature>
<feature type="compositionally biased region" description="Polar residues" evidence="1">
    <location>
        <begin position="187"/>
        <end position="196"/>
    </location>
</feature>
<dbReference type="CTD" id="36648"/>
<reference evidence="4" key="1">
    <citation type="submission" date="2025-08" db="UniProtKB">
        <authorList>
            <consortium name="RefSeq"/>
        </authorList>
    </citation>
    <scope>IDENTIFICATION</scope>
    <source>
        <strain evidence="4">15085-1641.00</strain>
        <tissue evidence="4">Whole body</tissue>
    </source>
</reference>
<evidence type="ECO:0000313" key="4">
    <source>
        <dbReference type="RefSeq" id="XP_023172551.1"/>
    </source>
</evidence>
<keyword evidence="2" id="KW-0732">Signal</keyword>
<feature type="compositionally biased region" description="Polar residues" evidence="1">
    <location>
        <begin position="79"/>
        <end position="90"/>
    </location>
</feature>
<feature type="compositionally biased region" description="Low complexity" evidence="1">
    <location>
        <begin position="58"/>
        <end position="78"/>
    </location>
</feature>
<dbReference type="AlphaFoldDB" id="A0A6J1M6P9"/>
<proteinExistence type="predicted"/>